<evidence type="ECO:0000313" key="2">
    <source>
        <dbReference type="EMBL" id="HGZ59852.1"/>
    </source>
</evidence>
<gene>
    <name evidence="2" type="ORF">ENW83_01410</name>
</gene>
<feature type="domain" description="Glycosyl transferase family 1" evidence="1">
    <location>
        <begin position="200"/>
        <end position="351"/>
    </location>
</feature>
<dbReference type="CDD" id="cd03801">
    <property type="entry name" value="GT4_PimA-like"/>
    <property type="match status" value="1"/>
</dbReference>
<dbReference type="Pfam" id="PF00534">
    <property type="entry name" value="Glycos_transf_1"/>
    <property type="match status" value="1"/>
</dbReference>
<dbReference type="SUPFAM" id="SSF53756">
    <property type="entry name" value="UDP-Glycosyltransferase/glycogen phosphorylase"/>
    <property type="match status" value="1"/>
</dbReference>
<dbReference type="GO" id="GO:0016740">
    <property type="term" value="F:transferase activity"/>
    <property type="evidence" value="ECO:0007669"/>
    <property type="project" value="UniProtKB-KW"/>
</dbReference>
<proteinExistence type="predicted"/>
<comment type="caution">
    <text evidence="2">The sequence shown here is derived from an EMBL/GenBank/DDBJ whole genome shotgun (WGS) entry which is preliminary data.</text>
</comment>
<evidence type="ECO:0000259" key="1">
    <source>
        <dbReference type="Pfam" id="PF00534"/>
    </source>
</evidence>
<name>A0A7J3SKQ6_9CREN</name>
<accession>A0A7J3SKQ6</accession>
<dbReference type="Gene3D" id="3.40.50.2000">
    <property type="entry name" value="Glycogen Phosphorylase B"/>
    <property type="match status" value="1"/>
</dbReference>
<organism evidence="2">
    <name type="scientific">Fervidicoccus fontis</name>
    <dbReference type="NCBI Taxonomy" id="683846"/>
    <lineage>
        <taxon>Archaea</taxon>
        <taxon>Thermoproteota</taxon>
        <taxon>Thermoprotei</taxon>
        <taxon>Fervidicoccales</taxon>
        <taxon>Fervidicoccaceae</taxon>
        <taxon>Fervidicoccus</taxon>
    </lineage>
</organism>
<dbReference type="AlphaFoldDB" id="A0A7J3SKQ6"/>
<reference evidence="2" key="1">
    <citation type="journal article" date="2020" name="mSystems">
        <title>Genome- and Community-Level Interaction Insights into Carbon Utilization and Element Cycling Functions of Hydrothermarchaeota in Hydrothermal Sediment.</title>
        <authorList>
            <person name="Zhou Z."/>
            <person name="Liu Y."/>
            <person name="Xu W."/>
            <person name="Pan J."/>
            <person name="Luo Z.H."/>
            <person name="Li M."/>
        </authorList>
    </citation>
    <scope>NUCLEOTIDE SEQUENCE [LARGE SCALE GENOMIC DNA]</scope>
    <source>
        <strain evidence="2">SpSt-885</strain>
    </source>
</reference>
<protein>
    <submittedName>
        <fullName evidence="2">Glycosyltransferase</fullName>
    </submittedName>
</protein>
<dbReference type="InterPro" id="IPR001296">
    <property type="entry name" value="Glyco_trans_1"/>
</dbReference>
<dbReference type="EMBL" id="DTLS01000040">
    <property type="protein sequence ID" value="HGZ59852.1"/>
    <property type="molecule type" value="Genomic_DNA"/>
</dbReference>
<keyword evidence="2" id="KW-0808">Transferase</keyword>
<sequence length="373" mass="42819">MSRKAIVVSRGLHPPWNMGEVVLARNFTKILAELYDEVNVFSTIDEVRGSSEGLDIKPPFDIKFYSDEERLKIAVLDELSSNPYVDIHLINTSLVKFLNVTRRASRAYFYQFAYNIFNDPNLILHSIGALPLTYLSNIKIITTSPYSYIRFHKFFRRNYYYIPAPIESPVFNEKSGLVEESDDRLKIFYLGHGSYLRFPYDKVLKAISRLKKERSNIELNLYISKQGYADYAEFTVELGKTIKKLSLEKAVKIHLRNLSEDEKWSVICENHVLLFPSLTNAAIDPPIVILEAMFMGKCIIATPIQSIPYLLGGGRGVIVDRWNLEDSIYKALRILEGDRKLLEEYGVSSKKWVAKTHNMGSVCNRIGKILDEP</sequence>